<dbReference type="InterPro" id="IPR013658">
    <property type="entry name" value="SGL"/>
</dbReference>
<gene>
    <name evidence="5" type="ORF">FPZ12_009860</name>
</gene>
<keyword evidence="2" id="KW-0378">Hydrolase</keyword>
<dbReference type="Pfam" id="PF08450">
    <property type="entry name" value="SGL"/>
    <property type="match status" value="1"/>
</dbReference>
<feature type="signal peptide" evidence="3">
    <location>
        <begin position="1"/>
        <end position="31"/>
    </location>
</feature>
<name>A0A5N0VA78_9PSEU</name>
<dbReference type="SUPFAM" id="SSF63829">
    <property type="entry name" value="Calcium-dependent phosphotriesterase"/>
    <property type="match status" value="1"/>
</dbReference>
<reference evidence="5" key="1">
    <citation type="submission" date="2019-09" db="EMBL/GenBank/DDBJ databases">
        <authorList>
            <person name="Teo W.F.A."/>
            <person name="Duangmal K."/>
        </authorList>
    </citation>
    <scope>NUCLEOTIDE SEQUENCE [LARGE SCALE GENOMIC DNA]</scope>
    <source>
        <strain evidence="5">K81G1</strain>
    </source>
</reference>
<comment type="similarity">
    <text evidence="1">Belongs to the SMP-30/CGR1 family.</text>
</comment>
<dbReference type="Gene3D" id="2.120.10.30">
    <property type="entry name" value="TolB, C-terminal domain"/>
    <property type="match status" value="1"/>
</dbReference>
<dbReference type="EMBL" id="VMNW02000010">
    <property type="protein sequence ID" value="KAA9163289.1"/>
    <property type="molecule type" value="Genomic_DNA"/>
</dbReference>
<evidence type="ECO:0000256" key="2">
    <source>
        <dbReference type="ARBA" id="ARBA00022801"/>
    </source>
</evidence>
<feature type="chain" id="PRO_5024453150" evidence="3">
    <location>
        <begin position="32"/>
        <end position="347"/>
    </location>
</feature>
<dbReference type="Proteomes" id="UP000319769">
    <property type="component" value="Unassembled WGS sequence"/>
</dbReference>
<dbReference type="PANTHER" id="PTHR47572">
    <property type="entry name" value="LIPOPROTEIN-RELATED"/>
    <property type="match status" value="1"/>
</dbReference>
<dbReference type="AlphaFoldDB" id="A0A5N0VA78"/>
<evidence type="ECO:0000313" key="5">
    <source>
        <dbReference type="EMBL" id="KAA9163289.1"/>
    </source>
</evidence>
<evidence type="ECO:0000256" key="1">
    <source>
        <dbReference type="ARBA" id="ARBA00008853"/>
    </source>
</evidence>
<dbReference type="GO" id="GO:0016787">
    <property type="term" value="F:hydrolase activity"/>
    <property type="evidence" value="ECO:0007669"/>
    <property type="project" value="UniProtKB-KW"/>
</dbReference>
<comment type="caution">
    <text evidence="5">The sequence shown here is derived from an EMBL/GenBank/DDBJ whole genome shotgun (WGS) entry which is preliminary data.</text>
</comment>
<dbReference type="OrthoDB" id="3332247at2"/>
<organism evidence="5 6">
    <name type="scientific">Amycolatopsis acidicola</name>
    <dbReference type="NCBI Taxonomy" id="2596893"/>
    <lineage>
        <taxon>Bacteria</taxon>
        <taxon>Bacillati</taxon>
        <taxon>Actinomycetota</taxon>
        <taxon>Actinomycetes</taxon>
        <taxon>Pseudonocardiales</taxon>
        <taxon>Pseudonocardiaceae</taxon>
        <taxon>Amycolatopsis</taxon>
    </lineage>
</organism>
<evidence type="ECO:0000259" key="4">
    <source>
        <dbReference type="Pfam" id="PF08450"/>
    </source>
</evidence>
<evidence type="ECO:0000256" key="3">
    <source>
        <dbReference type="SAM" id="SignalP"/>
    </source>
</evidence>
<evidence type="ECO:0000313" key="6">
    <source>
        <dbReference type="Proteomes" id="UP000319769"/>
    </source>
</evidence>
<dbReference type="InterPro" id="IPR051262">
    <property type="entry name" value="SMP-30/CGR1_Lactonase"/>
</dbReference>
<accession>A0A5N0VA78</accession>
<dbReference type="PANTHER" id="PTHR47572:SF4">
    <property type="entry name" value="LACTONASE DRP35"/>
    <property type="match status" value="1"/>
</dbReference>
<sequence>MSNSSSARKWVLPAVLLAVLVLAGSALRAGAADPRPLSPRVIQASIFAKVAPTYPGSDFGDISLLEGPAFGPDGALYLVSLNASAGQPKVLRLDTGTKEVGSLYTDDRSEFSSLQFSPRDGKIYLTDLASGVVDRMNPDGTGFTTVFAGPVDGRVLKPDDLAFDPDGAMFITDMTGTPWNPTGRIVRLDADATHATVLLNGLATPNGISFTPDYTGLWVSEYKANREDHLVLAADRESVSSGTIGMYANNGPQGLDSNAVDAAGNVYQCVYQGGEVLVWNHDGEQIATIELADGLPKPQEGTTNLAIQPGTTHGFLVVGGENGGYVYRFDALARGIGPSNGGGAAFG</sequence>
<keyword evidence="6" id="KW-1185">Reference proteome</keyword>
<dbReference type="InterPro" id="IPR011042">
    <property type="entry name" value="6-blade_b-propeller_TolB-like"/>
</dbReference>
<protein>
    <submittedName>
        <fullName evidence="5">SMP-30/gluconolactonase/LRE family protein</fullName>
    </submittedName>
</protein>
<dbReference type="RefSeq" id="WP_144756277.1">
    <property type="nucleotide sequence ID" value="NZ_VMNW02000010.1"/>
</dbReference>
<feature type="domain" description="SMP-30/Gluconolactonase/LRE-like region" evidence="4">
    <location>
        <begin position="66"/>
        <end position="292"/>
    </location>
</feature>
<keyword evidence="3" id="KW-0732">Signal</keyword>
<proteinExistence type="inferred from homology"/>